<dbReference type="SUPFAM" id="SSF53686">
    <property type="entry name" value="Tryptophan synthase beta subunit-like PLP-dependent enzymes"/>
    <property type="match status" value="1"/>
</dbReference>
<feature type="modified residue" description="N6-(pyridoxal phosphate)lysine" evidence="4">
    <location>
        <position position="106"/>
    </location>
</feature>
<comment type="similarity">
    <text evidence="4">Belongs to the serine/threonine dehydratase family. DsdA subfamily.</text>
</comment>
<keyword evidence="3 4" id="KW-0456">Lyase</keyword>
<dbReference type="EMBL" id="JUFX02000191">
    <property type="protein sequence ID" value="KPH86824.1"/>
    <property type="molecule type" value="Genomic_DNA"/>
</dbReference>
<dbReference type="EC" id="4.3.1.18" evidence="4"/>
<feature type="domain" description="Tryptophan synthase beta chain-like PALP" evidence="5">
    <location>
        <begin position="71"/>
        <end position="380"/>
    </location>
</feature>
<comment type="catalytic activity">
    <reaction evidence="4">
        <text>D-serine = pyruvate + NH4(+)</text>
        <dbReference type="Rhea" id="RHEA:13977"/>
        <dbReference type="ChEBI" id="CHEBI:15361"/>
        <dbReference type="ChEBI" id="CHEBI:28938"/>
        <dbReference type="ChEBI" id="CHEBI:35247"/>
        <dbReference type="EC" id="4.3.1.18"/>
    </reaction>
</comment>
<keyword evidence="2 4" id="KW-0663">Pyridoxal phosphate</keyword>
<dbReference type="InterPro" id="IPR001926">
    <property type="entry name" value="TrpB-like_PALP"/>
</dbReference>
<proteinExistence type="inferred from homology"/>
<evidence type="ECO:0000259" key="5">
    <source>
        <dbReference type="Pfam" id="PF00291"/>
    </source>
</evidence>
<dbReference type="GO" id="GO:0036088">
    <property type="term" value="P:D-serine catabolic process"/>
    <property type="evidence" value="ECO:0007669"/>
    <property type="project" value="TreeGrafter"/>
</dbReference>
<gene>
    <name evidence="4" type="primary">dsdA</name>
    <name evidence="6" type="ORF">GLUCOINTEAF2_0202530</name>
</gene>
<sequence length="448" mass="48292">MTNSKDYSHIIDCLRTKKRCLWLNECLLPDCHPDQSILAGIADAGARFRRCEPLLAALFNELGPTDGRIESPLTEVGKLAACSPVTAPGAWFIKRDDLLPVAGSIKARGGFHEVLAYAEKLALDHGIINPASDRRSLAGEAARELFSAHKILVGSTGNLGLAIGTLSAALGFRSEVHMSADARQWKKDRLLARGVAVVEHQGDYSTAVATARSLMKESDYFVDDEASALLFYGYATAALELKMQLHAAGRKVNSQTPLLVYLPCGVGGAPGGITVGLKAIFGPDVHCFFAEPVASPCMLLQLCSGQTGPVSVSEIGLDNKTEADGLAVGQASLLVARHIQDMLAGVFTVSDDELYENMALVEKYLGFLLEPSAAAGLRGPMWLNETEAGREYLKTHQIVPDHATHVIWATGGSLVPELQRIHYRDMAEMKLRALERKEMRPSSFSLVG</sequence>
<dbReference type="HAMAP" id="MF_01030">
    <property type="entry name" value="D_Ser_dehydrat"/>
    <property type="match status" value="1"/>
</dbReference>
<evidence type="ECO:0000313" key="6">
    <source>
        <dbReference type="EMBL" id="KPH86824.1"/>
    </source>
</evidence>
<organism evidence="6 7">
    <name type="scientific">Komagataeibacter intermedius AF2</name>
    <dbReference type="NCBI Taxonomy" id="1458464"/>
    <lineage>
        <taxon>Bacteria</taxon>
        <taxon>Pseudomonadati</taxon>
        <taxon>Pseudomonadota</taxon>
        <taxon>Alphaproteobacteria</taxon>
        <taxon>Acetobacterales</taxon>
        <taxon>Acetobacteraceae</taxon>
        <taxon>Komagataeibacter</taxon>
    </lineage>
</organism>
<dbReference type="Gene3D" id="3.40.50.1100">
    <property type="match status" value="2"/>
</dbReference>
<dbReference type="NCBIfam" id="TIGR02035">
    <property type="entry name" value="D_Ser_am_lyase"/>
    <property type="match status" value="1"/>
</dbReference>
<dbReference type="Pfam" id="PF00291">
    <property type="entry name" value="PALP"/>
    <property type="match status" value="1"/>
</dbReference>
<comment type="cofactor">
    <cofactor evidence="1 4">
        <name>pyridoxal 5'-phosphate</name>
        <dbReference type="ChEBI" id="CHEBI:597326"/>
    </cofactor>
</comment>
<comment type="caution">
    <text evidence="6">The sequence shown here is derived from an EMBL/GenBank/DDBJ whole genome shotgun (WGS) entry which is preliminary data.</text>
</comment>
<dbReference type="GO" id="GO:0008721">
    <property type="term" value="F:D-serine ammonia-lyase activity"/>
    <property type="evidence" value="ECO:0007669"/>
    <property type="project" value="UniProtKB-EC"/>
</dbReference>
<dbReference type="RefSeq" id="WP_048883552.1">
    <property type="nucleotide sequence ID" value="NZ_JUFX02000191.1"/>
</dbReference>
<dbReference type="Proteomes" id="UP000031553">
    <property type="component" value="Unassembled WGS sequence"/>
</dbReference>
<dbReference type="InterPro" id="IPR011780">
    <property type="entry name" value="D_Ser_am_lyase"/>
</dbReference>
<dbReference type="OrthoDB" id="9780546at2"/>
<evidence type="ECO:0000313" key="7">
    <source>
        <dbReference type="Proteomes" id="UP000031553"/>
    </source>
</evidence>
<evidence type="ECO:0000256" key="2">
    <source>
        <dbReference type="ARBA" id="ARBA00022898"/>
    </source>
</evidence>
<accession>A0A0N0MFJ0</accession>
<dbReference type="InterPro" id="IPR050147">
    <property type="entry name" value="Ser/Thr_Dehydratase"/>
</dbReference>
<dbReference type="InterPro" id="IPR036052">
    <property type="entry name" value="TrpB-like_PALP_sf"/>
</dbReference>
<evidence type="ECO:0000256" key="3">
    <source>
        <dbReference type="ARBA" id="ARBA00023239"/>
    </source>
</evidence>
<evidence type="ECO:0000256" key="4">
    <source>
        <dbReference type="HAMAP-Rule" id="MF_01030"/>
    </source>
</evidence>
<dbReference type="GO" id="GO:0016836">
    <property type="term" value="F:hydro-lyase activity"/>
    <property type="evidence" value="ECO:0007669"/>
    <property type="project" value="UniProtKB-UniRule"/>
</dbReference>
<protein>
    <recommendedName>
        <fullName evidence="4">Probable D-serine dehydratase</fullName>
        <ecNumber evidence="4">4.3.1.18</ecNumber>
    </recommendedName>
    <alternativeName>
        <fullName evidence="4">D-serine deaminase</fullName>
        <shortName evidence="4">DSD</shortName>
    </alternativeName>
</protein>
<reference evidence="6 7" key="1">
    <citation type="submission" date="2015-07" db="EMBL/GenBank/DDBJ databases">
        <title>Draft Genome Sequence of Komagataeibacter intermedius Strain AF2, Isolated from Kombucha Tea.</title>
        <authorList>
            <person name="Santos R.A."/>
            <person name="Berretta A.A."/>
            <person name="Barud H.S."/>
            <person name="Ribeiro S.J."/>
            <person name="Gonzalez-Garcia L.N."/>
            <person name="Zucchi T.D."/>
            <person name="Goldman G.H."/>
            <person name="Riano-Pachon D.M."/>
        </authorList>
    </citation>
    <scope>NUCLEOTIDE SEQUENCE [LARGE SCALE GENOMIC DNA]</scope>
    <source>
        <strain evidence="6 7">AF2</strain>
    </source>
</reference>
<dbReference type="GO" id="GO:0009097">
    <property type="term" value="P:isoleucine biosynthetic process"/>
    <property type="evidence" value="ECO:0007669"/>
    <property type="project" value="TreeGrafter"/>
</dbReference>
<dbReference type="PANTHER" id="PTHR48078">
    <property type="entry name" value="THREONINE DEHYDRATASE, MITOCHONDRIAL-RELATED"/>
    <property type="match status" value="1"/>
</dbReference>
<dbReference type="AlphaFoldDB" id="A0A0N0MFJ0"/>
<dbReference type="PANTHER" id="PTHR48078:SF9">
    <property type="entry name" value="D-SERINE DEHYDRATASE"/>
    <property type="match status" value="1"/>
</dbReference>
<dbReference type="NCBIfam" id="NF002823">
    <property type="entry name" value="PRK02991.1"/>
    <property type="match status" value="1"/>
</dbReference>
<name>A0A0N0MFJ0_9PROT</name>
<dbReference type="GO" id="GO:0030170">
    <property type="term" value="F:pyridoxal phosphate binding"/>
    <property type="evidence" value="ECO:0007669"/>
    <property type="project" value="InterPro"/>
</dbReference>
<evidence type="ECO:0000256" key="1">
    <source>
        <dbReference type="ARBA" id="ARBA00001933"/>
    </source>
</evidence>